<dbReference type="EMBL" id="JBIGHZ010000002">
    <property type="protein sequence ID" value="MFG6447905.1"/>
    <property type="molecule type" value="Genomic_DNA"/>
</dbReference>
<dbReference type="PANTHER" id="PTHR43737:SF1">
    <property type="entry name" value="DUF1501 DOMAIN-CONTAINING PROTEIN"/>
    <property type="match status" value="1"/>
</dbReference>
<name>A0ABW7FUA5_9BURK</name>
<protein>
    <submittedName>
        <fullName evidence="3">DUF1501 domain-containing protein</fullName>
    </submittedName>
</protein>
<dbReference type="InterPro" id="IPR006311">
    <property type="entry name" value="TAT_signal"/>
</dbReference>
<dbReference type="InterPro" id="IPR010869">
    <property type="entry name" value="DUF1501"/>
</dbReference>
<evidence type="ECO:0000256" key="2">
    <source>
        <dbReference type="SAM" id="SignalP"/>
    </source>
</evidence>
<keyword evidence="4" id="KW-1185">Reference proteome</keyword>
<reference evidence="3 4" key="1">
    <citation type="submission" date="2024-08" db="EMBL/GenBank/DDBJ databases">
        <authorList>
            <person name="Lu H."/>
        </authorList>
    </citation>
    <scope>NUCLEOTIDE SEQUENCE [LARGE SCALE GENOMIC DNA]</scope>
    <source>
        <strain evidence="3 4">BYS180W</strain>
    </source>
</reference>
<dbReference type="RefSeq" id="WP_394459695.1">
    <property type="nucleotide sequence ID" value="NZ_JBIGHZ010000002.1"/>
</dbReference>
<evidence type="ECO:0000313" key="4">
    <source>
        <dbReference type="Proteomes" id="UP001606099"/>
    </source>
</evidence>
<dbReference type="PROSITE" id="PS51318">
    <property type="entry name" value="TAT"/>
    <property type="match status" value="1"/>
</dbReference>
<dbReference type="Proteomes" id="UP001606099">
    <property type="component" value="Unassembled WGS sequence"/>
</dbReference>
<gene>
    <name evidence="3" type="ORF">ACG0Z6_06550</name>
</gene>
<feature type="compositionally biased region" description="Low complexity" evidence="1">
    <location>
        <begin position="253"/>
        <end position="265"/>
    </location>
</feature>
<sequence>MHTKLPPMNRRRWLGTGLASASSLCGWTLAALPAHAAAPRDSGKRPPLLVVLMLRGAADGLNIVAPLGEPEYARARPRLALSASSDEHAALPLSTLFALHPALAPLMPQWQQGCLGFVHACGSPLNTRSHFDAQDDLETGTPGQRSTADGWLNRLLSELPGTPHPTRALQLGNTPARIFSGSASVAQLGLGPRALAPKAIDQPEMQAALAKLYAQDPQLADTYRDATATRAELRRHAAEMPAMAGPRGRDNVGGDPAADRGAASARGFAADAQRLGRLLQREPRCQIAFSAVGGWDTHANQGAAQGQLANRLQALAQGLDALAQGLGERWRDTALVVLSEFGRTLRENGTGGTDHGRANVAWLLGGAFAGGAGGRVLGTWPGLDSAALEQGRDLRVTTDFRHLLRPILRQHLGVNEATLARVFPDAPPDPGTLARQLFKA</sequence>
<feature type="region of interest" description="Disordered" evidence="1">
    <location>
        <begin position="241"/>
        <end position="265"/>
    </location>
</feature>
<comment type="caution">
    <text evidence="3">The sequence shown here is derived from an EMBL/GenBank/DDBJ whole genome shotgun (WGS) entry which is preliminary data.</text>
</comment>
<evidence type="ECO:0000313" key="3">
    <source>
        <dbReference type="EMBL" id="MFG6447905.1"/>
    </source>
</evidence>
<keyword evidence="2" id="KW-0732">Signal</keyword>
<evidence type="ECO:0000256" key="1">
    <source>
        <dbReference type="SAM" id="MobiDB-lite"/>
    </source>
</evidence>
<proteinExistence type="predicted"/>
<organism evidence="3 4">
    <name type="scientific">Roseateles rivi</name>
    <dbReference type="NCBI Taxonomy" id="3299028"/>
    <lineage>
        <taxon>Bacteria</taxon>
        <taxon>Pseudomonadati</taxon>
        <taxon>Pseudomonadota</taxon>
        <taxon>Betaproteobacteria</taxon>
        <taxon>Burkholderiales</taxon>
        <taxon>Sphaerotilaceae</taxon>
        <taxon>Roseateles</taxon>
    </lineage>
</organism>
<feature type="chain" id="PRO_5045852419" evidence="2">
    <location>
        <begin position="37"/>
        <end position="440"/>
    </location>
</feature>
<feature type="signal peptide" evidence="2">
    <location>
        <begin position="1"/>
        <end position="36"/>
    </location>
</feature>
<dbReference type="Pfam" id="PF07394">
    <property type="entry name" value="DUF1501"/>
    <property type="match status" value="1"/>
</dbReference>
<dbReference type="PANTHER" id="PTHR43737">
    <property type="entry name" value="BLL7424 PROTEIN"/>
    <property type="match status" value="1"/>
</dbReference>
<accession>A0ABW7FUA5</accession>